<dbReference type="InterPro" id="IPR033248">
    <property type="entry name" value="Transketolase_C"/>
</dbReference>
<dbReference type="PANTHER" id="PTHR43825:SF1">
    <property type="entry name" value="TRANSKETOLASE-LIKE PYRIMIDINE-BINDING DOMAIN-CONTAINING PROTEIN"/>
    <property type="match status" value="1"/>
</dbReference>
<name>A0A0E2HD70_9FIRM</name>
<dbReference type="SUPFAM" id="SSF52518">
    <property type="entry name" value="Thiamin diphosphate-binding fold (THDP-binding)"/>
    <property type="match status" value="1"/>
</dbReference>
<accession>A0A0E2HD70</accession>
<dbReference type="PATRIC" id="fig|999408.3.peg.1682"/>
<dbReference type="Proteomes" id="UP000013085">
    <property type="component" value="Unassembled WGS sequence"/>
</dbReference>
<dbReference type="CDD" id="cd07033">
    <property type="entry name" value="TPP_PYR_DXS_TK_like"/>
    <property type="match status" value="1"/>
</dbReference>
<evidence type="ECO:0000256" key="1">
    <source>
        <dbReference type="ARBA" id="ARBA00001964"/>
    </source>
</evidence>
<dbReference type="SMART" id="SM00861">
    <property type="entry name" value="Transket_pyr"/>
    <property type="match status" value="1"/>
</dbReference>
<organism evidence="5 6">
    <name type="scientific">[Clostridium] clostridioforme 90A8</name>
    <dbReference type="NCBI Taxonomy" id="999408"/>
    <lineage>
        <taxon>Bacteria</taxon>
        <taxon>Bacillati</taxon>
        <taxon>Bacillota</taxon>
        <taxon>Clostridia</taxon>
        <taxon>Lachnospirales</taxon>
        <taxon>Lachnospiraceae</taxon>
        <taxon>Enterocloster</taxon>
    </lineage>
</organism>
<dbReference type="Gene3D" id="3.40.50.970">
    <property type="match status" value="1"/>
</dbReference>
<evidence type="ECO:0000313" key="6">
    <source>
        <dbReference type="Proteomes" id="UP000013085"/>
    </source>
</evidence>
<reference evidence="5 6" key="1">
    <citation type="submission" date="2013-01" db="EMBL/GenBank/DDBJ databases">
        <title>The Genome Sequence of Clostridium clostridioforme 90A8.</title>
        <authorList>
            <consortium name="The Broad Institute Genome Sequencing Platform"/>
            <person name="Earl A."/>
            <person name="Ward D."/>
            <person name="Feldgarden M."/>
            <person name="Gevers D."/>
            <person name="Courvalin P."/>
            <person name="Lambert T."/>
            <person name="Walker B."/>
            <person name="Young S.K."/>
            <person name="Zeng Q."/>
            <person name="Gargeya S."/>
            <person name="Fitzgerald M."/>
            <person name="Haas B."/>
            <person name="Abouelleil A."/>
            <person name="Alvarado L."/>
            <person name="Arachchi H.M."/>
            <person name="Berlin A.M."/>
            <person name="Chapman S.B."/>
            <person name="Dewar J."/>
            <person name="Goldberg J."/>
            <person name="Griggs A."/>
            <person name="Gujja S."/>
            <person name="Hansen M."/>
            <person name="Howarth C."/>
            <person name="Imamovic A."/>
            <person name="Larimer J."/>
            <person name="McCowan C."/>
            <person name="Murphy C."/>
            <person name="Neiman D."/>
            <person name="Pearson M."/>
            <person name="Priest M."/>
            <person name="Roberts A."/>
            <person name="Saif S."/>
            <person name="Shea T."/>
            <person name="Sisk P."/>
            <person name="Sykes S."/>
            <person name="Wortman J."/>
            <person name="Nusbaum C."/>
            <person name="Birren B."/>
        </authorList>
    </citation>
    <scope>NUCLEOTIDE SEQUENCE [LARGE SCALE GENOMIC DNA]</scope>
    <source>
        <strain evidence="5 6">90A8</strain>
    </source>
</reference>
<evidence type="ECO:0000313" key="5">
    <source>
        <dbReference type="EMBL" id="ENZ17613.1"/>
    </source>
</evidence>
<dbReference type="InterPro" id="IPR051157">
    <property type="entry name" value="PDH/Transketolase"/>
</dbReference>
<protein>
    <recommendedName>
        <fullName evidence="4">Transketolase-like pyrimidine-binding domain-containing protein</fullName>
    </recommendedName>
</protein>
<dbReference type="PANTHER" id="PTHR43825">
    <property type="entry name" value="PYRUVATE DEHYDROGENASE E1 COMPONENT"/>
    <property type="match status" value="1"/>
</dbReference>
<feature type="domain" description="Transketolase-like pyrimidine-binding" evidence="4">
    <location>
        <begin position="5"/>
        <end position="170"/>
    </location>
</feature>
<dbReference type="InterPro" id="IPR005475">
    <property type="entry name" value="Transketolase-like_Pyr-bd"/>
</dbReference>
<dbReference type="InterPro" id="IPR009014">
    <property type="entry name" value="Transketo_C/PFOR_II"/>
</dbReference>
<dbReference type="Gene3D" id="3.40.50.920">
    <property type="match status" value="1"/>
</dbReference>
<evidence type="ECO:0000256" key="2">
    <source>
        <dbReference type="ARBA" id="ARBA00007131"/>
    </source>
</evidence>
<comment type="caution">
    <text evidence="5">The sequence shown here is derived from an EMBL/GenBank/DDBJ whole genome shotgun (WGS) entry which is preliminary data.</text>
</comment>
<gene>
    <name evidence="5" type="ORF">HMPREF1090_01563</name>
</gene>
<comment type="cofactor">
    <cofactor evidence="1">
        <name>thiamine diphosphate</name>
        <dbReference type="ChEBI" id="CHEBI:58937"/>
    </cofactor>
</comment>
<keyword evidence="3" id="KW-0786">Thiamine pyrophosphate</keyword>
<dbReference type="RefSeq" id="WP_002595462.1">
    <property type="nucleotide sequence ID" value="NZ_KB851018.1"/>
</dbReference>
<dbReference type="HOGENOM" id="CLU_009227_1_1_9"/>
<dbReference type="InterPro" id="IPR029061">
    <property type="entry name" value="THDP-binding"/>
</dbReference>
<dbReference type="SUPFAM" id="SSF52922">
    <property type="entry name" value="TK C-terminal domain-like"/>
    <property type="match status" value="1"/>
</dbReference>
<dbReference type="Pfam" id="PF02779">
    <property type="entry name" value="Transket_pyr"/>
    <property type="match status" value="1"/>
</dbReference>
<dbReference type="AlphaFoldDB" id="A0A0E2HD70"/>
<dbReference type="EMBL" id="AGYR01000013">
    <property type="protein sequence ID" value="ENZ17613.1"/>
    <property type="molecule type" value="Genomic_DNA"/>
</dbReference>
<sequence>MSELKAIRAAYGEALAELGEKNKKAVVLDSDLAHATMTATFADKFPERFFNAGIAEANMIDMAAGLSTMGYIPFASTFAVFGAGRAYDQVRNGCAYPDFNVKLCMTHAGITLGEDGGSHQAIEDLALMRVIPGMTVVVPCDAEETRRAVMALADMQGPAYLRLARLPSPVFEEKMPFTIGKVNVLREGKDVVVFACGIMVATVLECAEKLEAEGIFITVVNMHTIKPIDRDCIIKCAGKCSKVVTVEEHSVIGGLGDAVGEVLLAEGRGVKFKKIGVNDIFGQSGKPEELLEEYGLSENQIYRRLKEVAET</sequence>
<evidence type="ECO:0000259" key="4">
    <source>
        <dbReference type="SMART" id="SM00861"/>
    </source>
</evidence>
<dbReference type="Pfam" id="PF02780">
    <property type="entry name" value="Transketolase_C"/>
    <property type="match status" value="1"/>
</dbReference>
<comment type="similarity">
    <text evidence="2">Belongs to the transketolase family.</text>
</comment>
<dbReference type="FunFam" id="3.40.50.970:FF:000129">
    <property type="entry name" value="Transketolase"/>
    <property type="match status" value="1"/>
</dbReference>
<proteinExistence type="inferred from homology"/>
<evidence type="ECO:0000256" key="3">
    <source>
        <dbReference type="ARBA" id="ARBA00023052"/>
    </source>
</evidence>